<dbReference type="OrthoDB" id="413313at2759"/>
<accession>A0A6P4EEA2</accession>
<keyword evidence="1" id="KW-0732">Signal</keyword>
<dbReference type="InterPro" id="IPR004245">
    <property type="entry name" value="DUF229"/>
</dbReference>
<dbReference type="GO" id="GO:0005615">
    <property type="term" value="C:extracellular space"/>
    <property type="evidence" value="ECO:0007669"/>
    <property type="project" value="TreeGrafter"/>
</dbReference>
<reference evidence="4" key="2">
    <citation type="submission" date="2025-04" db="UniProtKB">
        <authorList>
            <consortium name="RefSeq"/>
        </authorList>
    </citation>
    <scope>IDENTIFICATION</scope>
</reference>
<evidence type="ECO:0000313" key="3">
    <source>
        <dbReference type="Proteomes" id="UP001652680"/>
    </source>
</evidence>
<feature type="signal peptide" evidence="1">
    <location>
        <begin position="1"/>
        <end position="16"/>
    </location>
</feature>
<dbReference type="AlphaFoldDB" id="A0A6P4EEA2"/>
<sequence>MLWRMRALMLLTGVFCMLYFGLQPLMELYEEKPVVAAPEEVVFINTSECHVSGPRKPAAYFMAIEPVCRLRCHMPQLIIAKTQGGSNFLVGNGVAEDLQCRYWLKSAGDLRSRKYLPDGHFDMRNGAMEEIRVGTGHQIVRIKCSNQSNETRYHDVHYFLPPPPEVQSKATSSPEKMSVIVLGIDSVSHMHFMRYFPLVKAFLENQPHTKFFGYSRVGLDAYANLVPFLSGLSSRDLQSKEGTWLFQNFKAGGYSTAYGEDRPRDIFADRKGGWTPPRQLADFDLTPVMVEMETHTRYSIDLKERILCSAGRTFQEVLGDFVLKLVPHMQQGPFFSFFWQSQGVEEYYEYASHLDLSYMLLLKSLLDANVLNNTLLLLMSDHGLRAGNYRSSFQGMREESQPLLVAMYPEWLKQQYPMAMENLEKNAHSLITPYDLHETLRDVISLGEMQDAHIEVRRNNLLSCPKKKIPRAVSLFLPVPDHRTCDLAHIPSLFCFCRELTEVPTDDGLVLRCSRFLVESINKLVKPFGRCRRLRLKMVLLAHFLDFGEESFVYELRLRVRTVPGNGEFEATVRLSDAILLTSPISRVNHYLAQSHCLSDPDFKIFCFCM</sequence>
<proteinExistence type="predicted"/>
<dbReference type="InterPro" id="IPR017850">
    <property type="entry name" value="Alkaline_phosphatase_core_sf"/>
</dbReference>
<name>A0A6P4EEA2_DRORH</name>
<dbReference type="FunFam" id="3.40.720.10:FF:000017">
    <property type="entry name" value="Predicted protein"/>
    <property type="match status" value="1"/>
</dbReference>
<dbReference type="Pfam" id="PF02995">
    <property type="entry name" value="DUF229"/>
    <property type="match status" value="1"/>
</dbReference>
<dbReference type="RefSeq" id="XP_016974849.1">
    <property type="nucleotide sequence ID" value="XM_017119360.1"/>
</dbReference>
<evidence type="ECO:0000313" key="4">
    <source>
        <dbReference type="RefSeq" id="XP_016974849.1"/>
    </source>
</evidence>
<dbReference type="CDD" id="cd16021">
    <property type="entry name" value="ALP_like"/>
    <property type="match status" value="1"/>
</dbReference>
<dbReference type="PANTHER" id="PTHR10974:SF1">
    <property type="entry name" value="FI08016P-RELATED"/>
    <property type="match status" value="1"/>
</dbReference>
<dbReference type="EnsemblMetazoa" id="XM_017119360.1">
    <property type="protein sequence ID" value="XP_016974849.1"/>
    <property type="gene ID" value="LOC108041432"/>
</dbReference>
<keyword evidence="3" id="KW-1185">Reference proteome</keyword>
<dbReference type="Gene3D" id="3.40.720.10">
    <property type="entry name" value="Alkaline Phosphatase, subunit A"/>
    <property type="match status" value="1"/>
</dbReference>
<protein>
    <submittedName>
        <fullName evidence="4">Uncharacterized protein LOC108041432</fullName>
    </submittedName>
</protein>
<organism evidence="4">
    <name type="scientific">Drosophila rhopaloa</name>
    <name type="common">Fruit fly</name>
    <dbReference type="NCBI Taxonomy" id="1041015"/>
    <lineage>
        <taxon>Eukaryota</taxon>
        <taxon>Metazoa</taxon>
        <taxon>Ecdysozoa</taxon>
        <taxon>Arthropoda</taxon>
        <taxon>Hexapoda</taxon>
        <taxon>Insecta</taxon>
        <taxon>Pterygota</taxon>
        <taxon>Neoptera</taxon>
        <taxon>Endopterygota</taxon>
        <taxon>Diptera</taxon>
        <taxon>Brachycera</taxon>
        <taxon>Muscomorpha</taxon>
        <taxon>Ephydroidea</taxon>
        <taxon>Drosophilidae</taxon>
        <taxon>Drosophila</taxon>
        <taxon>Sophophora</taxon>
    </lineage>
</organism>
<evidence type="ECO:0000256" key="1">
    <source>
        <dbReference type="SAM" id="SignalP"/>
    </source>
</evidence>
<reference evidence="2" key="3">
    <citation type="submission" date="2025-05" db="UniProtKB">
        <authorList>
            <consortium name="EnsemblMetazoa"/>
        </authorList>
    </citation>
    <scope>IDENTIFICATION</scope>
</reference>
<reference evidence="3" key="1">
    <citation type="journal article" date="2021" name="Elife">
        <title>Highly contiguous assemblies of 101 drosophilid genomes.</title>
        <authorList>
            <person name="Kim B.Y."/>
            <person name="Wang J.R."/>
            <person name="Miller D.E."/>
            <person name="Barmina O."/>
            <person name="Delaney E."/>
            <person name="Thompson A."/>
            <person name="Comeault A.A."/>
            <person name="Peede D."/>
            <person name="D'Agostino E.R."/>
            <person name="Pelaez J."/>
            <person name="Aguilar J.M."/>
            <person name="Haji D."/>
            <person name="Matsunaga T."/>
            <person name="Armstrong E.E."/>
            <person name="Zych M."/>
            <person name="Ogawa Y."/>
            <person name="Stamenkovic-Radak M."/>
            <person name="Jelic M."/>
            <person name="Veselinovic M.S."/>
            <person name="Tanaskovic M."/>
            <person name="Eric P."/>
            <person name="Gao J.J."/>
            <person name="Katoh T.K."/>
            <person name="Toda M.J."/>
            <person name="Watabe H."/>
            <person name="Watada M."/>
            <person name="Davis J.S."/>
            <person name="Moyle L.C."/>
            <person name="Manoli G."/>
            <person name="Bertolini E."/>
            <person name="Kostal V."/>
            <person name="Hawley R.S."/>
            <person name="Takahashi A."/>
            <person name="Jones C.D."/>
            <person name="Price D.K."/>
            <person name="Whiteman N."/>
            <person name="Kopp A."/>
            <person name="Matute D.R."/>
            <person name="Petrov D.A."/>
        </authorList>
    </citation>
    <scope>NUCLEOTIDE SEQUENCE [LARGE SCALE GENOMIC DNA]</scope>
</reference>
<gene>
    <name evidence="4" type="primary">LOC108041432</name>
    <name evidence="2" type="synonym">108041432</name>
</gene>
<evidence type="ECO:0000313" key="2">
    <source>
        <dbReference type="EnsemblMetazoa" id="XP_016974849.1"/>
    </source>
</evidence>
<feature type="chain" id="PRO_5028274147" evidence="1">
    <location>
        <begin position="17"/>
        <end position="610"/>
    </location>
</feature>
<dbReference type="Proteomes" id="UP001652680">
    <property type="component" value="Unassembled WGS sequence"/>
</dbReference>
<dbReference type="SUPFAM" id="SSF53649">
    <property type="entry name" value="Alkaline phosphatase-like"/>
    <property type="match status" value="1"/>
</dbReference>
<dbReference type="GeneID" id="108041432"/>
<dbReference type="PANTHER" id="PTHR10974">
    <property type="entry name" value="FI08016P-RELATED"/>
    <property type="match status" value="1"/>
</dbReference>